<keyword evidence="8" id="KW-1185">Reference proteome</keyword>
<dbReference type="CDD" id="cd03221">
    <property type="entry name" value="ABCF_EF-3"/>
    <property type="match status" value="2"/>
</dbReference>
<keyword evidence="1" id="KW-0472">Membrane</keyword>
<feature type="coiled-coil region" evidence="5">
    <location>
        <begin position="241"/>
        <end position="275"/>
    </location>
</feature>
<accession>A0ABX1NQH1</accession>
<evidence type="ECO:0000259" key="6">
    <source>
        <dbReference type="PROSITE" id="PS50893"/>
    </source>
</evidence>
<reference evidence="7 8" key="1">
    <citation type="submission" date="2019-12" db="EMBL/GenBank/DDBJ databases">
        <title>Comparative genomics gives insights into the taxonomy of the Azoarcus-Aromatoleum group and reveals separate origins of nif in the plant-associated Azoarcus and non-plant-associated Aromatoleum sub-groups.</title>
        <authorList>
            <person name="Lafos M."/>
            <person name="Maluk M."/>
            <person name="Batista M."/>
            <person name="Junghare M."/>
            <person name="Carmona M."/>
            <person name="Faoro H."/>
            <person name="Cruz L.M."/>
            <person name="Battistoni F."/>
            <person name="De Souza E."/>
            <person name="Pedrosa F."/>
            <person name="Chen W.-M."/>
            <person name="Poole P.S."/>
            <person name="Dixon R.A."/>
            <person name="James E.K."/>
        </authorList>
    </citation>
    <scope>NUCLEOTIDE SEQUENCE [LARGE SCALE GENOMIC DNA]</scope>
    <source>
        <strain evidence="7 8">PbN1</strain>
    </source>
</reference>
<dbReference type="Pfam" id="PF12848">
    <property type="entry name" value="ABC_tran_Xtn"/>
    <property type="match status" value="1"/>
</dbReference>
<evidence type="ECO:0000313" key="7">
    <source>
        <dbReference type="EMBL" id="NMG14081.1"/>
    </source>
</evidence>
<dbReference type="InterPro" id="IPR032781">
    <property type="entry name" value="ABC_tran_Xtn"/>
</dbReference>
<proteinExistence type="predicted"/>
<dbReference type="Proteomes" id="UP000633943">
    <property type="component" value="Unassembled WGS sequence"/>
</dbReference>
<evidence type="ECO:0000256" key="1">
    <source>
        <dbReference type="ARBA" id="ARBA00022475"/>
    </source>
</evidence>
<dbReference type="InterPro" id="IPR003593">
    <property type="entry name" value="AAA+_ATPase"/>
</dbReference>
<dbReference type="PROSITE" id="PS50893">
    <property type="entry name" value="ABC_TRANSPORTER_2"/>
    <property type="match status" value="2"/>
</dbReference>
<dbReference type="InterPro" id="IPR003439">
    <property type="entry name" value="ABC_transporter-like_ATP-bd"/>
</dbReference>
<dbReference type="PANTHER" id="PTHR19211:SF96">
    <property type="entry name" value="ATP-BINDING PROTEIN YBIT-RELATED"/>
    <property type="match status" value="1"/>
</dbReference>
<dbReference type="EMBL" id="WTVP01000001">
    <property type="protein sequence ID" value="NMG14081.1"/>
    <property type="molecule type" value="Genomic_DNA"/>
</dbReference>
<evidence type="ECO:0000313" key="8">
    <source>
        <dbReference type="Proteomes" id="UP000633943"/>
    </source>
</evidence>
<keyword evidence="1" id="KW-1003">Cell membrane</keyword>
<feature type="domain" description="ABC transporter" evidence="6">
    <location>
        <begin position="322"/>
        <end position="544"/>
    </location>
</feature>
<evidence type="ECO:0000256" key="5">
    <source>
        <dbReference type="SAM" id="Coils"/>
    </source>
</evidence>
<dbReference type="PANTHER" id="PTHR19211">
    <property type="entry name" value="ATP-BINDING TRANSPORT PROTEIN-RELATED"/>
    <property type="match status" value="1"/>
</dbReference>
<dbReference type="InterPro" id="IPR027417">
    <property type="entry name" value="P-loop_NTPase"/>
</dbReference>
<evidence type="ECO:0000256" key="2">
    <source>
        <dbReference type="ARBA" id="ARBA00022737"/>
    </source>
</evidence>
<comment type="caution">
    <text evidence="7">The sequence shown here is derived from an EMBL/GenBank/DDBJ whole genome shotgun (WGS) entry which is preliminary data.</text>
</comment>
<evidence type="ECO:0000256" key="3">
    <source>
        <dbReference type="ARBA" id="ARBA00022741"/>
    </source>
</evidence>
<keyword evidence="3" id="KW-0547">Nucleotide-binding</keyword>
<dbReference type="NCBIfam" id="NF011646">
    <property type="entry name" value="PRK15064.1"/>
    <property type="match status" value="1"/>
</dbReference>
<dbReference type="InterPro" id="IPR050611">
    <property type="entry name" value="ABCF"/>
</dbReference>
<organism evidence="7 8">
    <name type="scientific">Aromatoleum bremense</name>
    <dbReference type="NCBI Taxonomy" id="76115"/>
    <lineage>
        <taxon>Bacteria</taxon>
        <taxon>Pseudomonadati</taxon>
        <taxon>Pseudomonadota</taxon>
        <taxon>Betaproteobacteria</taxon>
        <taxon>Rhodocyclales</taxon>
        <taxon>Rhodocyclaceae</taxon>
        <taxon>Aromatoleum</taxon>
    </lineage>
</organism>
<evidence type="ECO:0000256" key="4">
    <source>
        <dbReference type="ARBA" id="ARBA00022840"/>
    </source>
</evidence>
<keyword evidence="2" id="KW-0677">Repeat</keyword>
<keyword evidence="4" id="KW-0067">ATP-binding</keyword>
<protein>
    <submittedName>
        <fullName evidence="7">ABC-F family ATPase</fullName>
    </submittedName>
</protein>
<dbReference type="Pfam" id="PF00005">
    <property type="entry name" value="ABC_tran"/>
    <property type="match status" value="2"/>
</dbReference>
<dbReference type="RefSeq" id="WP_169200917.1">
    <property type="nucleotide sequence ID" value="NZ_CP059467.1"/>
</dbReference>
<gene>
    <name evidence="7" type="ORF">GPA24_00705</name>
</gene>
<feature type="domain" description="ABC transporter" evidence="6">
    <location>
        <begin position="2"/>
        <end position="252"/>
    </location>
</feature>
<name>A0ABX1NQH1_9RHOO</name>
<dbReference type="SUPFAM" id="SSF52540">
    <property type="entry name" value="P-loop containing nucleoside triphosphate hydrolases"/>
    <property type="match status" value="2"/>
</dbReference>
<sequence length="545" mass="60686">MLVAANITMQFGAKPLFENVSVKFGGGNRYGLIGANGAGKSTFMKILCGELESSAGNVSKDPHERMAYLRQDQFGFEDVRVLDVVLMGHEQMWACMVEKDAIYANPEATEDDYMHAAELEGKFAEYDGYTAEARAGELLLGVGIDTELHNGPMKNVAPGWKLRVLLCQALFANPDILLLDEPTNNLDINTIRWLEDVLNQRDSTMVIISHDRHFLNQVCTHMADLDYGTITVYAGNYDDYMEAATLARQRQQSANARAKEKIQDLQEFVRRFSANKSKAKQATSRLKLIDKLRPEDVKPSSRQYPWIRFDYDDKDKLHRLACEVQNLSFAYEGMAKPLIDKFSIAIEAGEKVAIIGENGVGKTTLMKLLVGGEAGGLTPQKGAVKWAEKAKPGYYAQDHASEFAGTQSLTEWIADYARVTIDSQGGDLETLIRGTLGRLLFSGDDVRKPVNVISGGEQGRMLFGKLMLSRPNVLLMDEPTNHLDMESIESLNTGLEKFSGTLIFISHDREFVSSLATRIIEIRLDGTITDYRGTYEEYLASQGLE</sequence>
<dbReference type="SMART" id="SM00382">
    <property type="entry name" value="AAA"/>
    <property type="match status" value="2"/>
</dbReference>
<dbReference type="Gene3D" id="3.40.50.300">
    <property type="entry name" value="P-loop containing nucleotide triphosphate hydrolases"/>
    <property type="match status" value="2"/>
</dbReference>
<keyword evidence="5" id="KW-0175">Coiled coil</keyword>